<dbReference type="NCBIfam" id="TIGR00179">
    <property type="entry name" value="murB"/>
    <property type="match status" value="1"/>
</dbReference>
<dbReference type="PANTHER" id="PTHR21071:SF4">
    <property type="entry name" value="UDP-N-ACETYLENOLPYRUVOYLGLUCOSAMINE REDUCTASE"/>
    <property type="match status" value="1"/>
</dbReference>
<keyword evidence="22" id="KW-1185">Reference proteome</keyword>
<dbReference type="Pfam" id="PF02873">
    <property type="entry name" value="MurB_C"/>
    <property type="match status" value="1"/>
</dbReference>
<comment type="similarity">
    <text evidence="19">Belongs to the MurB family.</text>
</comment>
<keyword evidence="9 19" id="KW-0285">Flavoprotein</keyword>
<keyword evidence="15 19" id="KW-0131">Cell cycle</keyword>
<keyword evidence="11 19" id="KW-0521">NADP</keyword>
<organism evidence="21 22">
    <name type="scientific">Robbsia betulipollinis</name>
    <dbReference type="NCBI Taxonomy" id="2981849"/>
    <lineage>
        <taxon>Bacteria</taxon>
        <taxon>Pseudomonadati</taxon>
        <taxon>Pseudomonadota</taxon>
        <taxon>Betaproteobacteria</taxon>
        <taxon>Burkholderiales</taxon>
        <taxon>Burkholderiaceae</taxon>
        <taxon>Robbsia</taxon>
    </lineage>
</organism>
<dbReference type="EMBL" id="JAPMXC010000006">
    <property type="protein sequence ID" value="MCY0388809.1"/>
    <property type="molecule type" value="Genomic_DNA"/>
</dbReference>
<comment type="catalytic activity">
    <reaction evidence="18 19">
        <text>UDP-N-acetyl-alpha-D-muramate + NADP(+) = UDP-N-acetyl-3-O-(1-carboxyvinyl)-alpha-D-glucosamine + NADPH + H(+)</text>
        <dbReference type="Rhea" id="RHEA:12248"/>
        <dbReference type="ChEBI" id="CHEBI:15378"/>
        <dbReference type="ChEBI" id="CHEBI:57783"/>
        <dbReference type="ChEBI" id="CHEBI:58349"/>
        <dbReference type="ChEBI" id="CHEBI:68483"/>
        <dbReference type="ChEBI" id="CHEBI:70757"/>
        <dbReference type="EC" id="1.3.1.98"/>
    </reaction>
</comment>
<evidence type="ECO:0000256" key="3">
    <source>
        <dbReference type="ARBA" id="ARBA00004496"/>
    </source>
</evidence>
<evidence type="ECO:0000256" key="10">
    <source>
        <dbReference type="ARBA" id="ARBA00022827"/>
    </source>
</evidence>
<evidence type="ECO:0000256" key="2">
    <source>
        <dbReference type="ARBA" id="ARBA00003921"/>
    </source>
</evidence>
<evidence type="ECO:0000256" key="5">
    <source>
        <dbReference type="ARBA" id="ARBA00012518"/>
    </source>
</evidence>
<feature type="active site" description="Proton donor" evidence="19">
    <location>
        <position position="272"/>
    </location>
</feature>
<keyword evidence="16 19" id="KW-0961">Cell wall biogenesis/degradation</keyword>
<reference evidence="21" key="1">
    <citation type="submission" date="2022-11" db="EMBL/GenBank/DDBJ databases">
        <title>Robbsia betulipollinis sp. nov., isolated from pollen of birch (Betula pendula).</title>
        <authorList>
            <person name="Shi H."/>
            <person name="Ambika Manirajan B."/>
            <person name="Ratering S."/>
            <person name="Geissler-Plaum R."/>
            <person name="Schnell S."/>
        </authorList>
    </citation>
    <scope>NUCLEOTIDE SEQUENCE</scope>
    <source>
        <strain evidence="21">Bb-Pol-6</strain>
    </source>
</reference>
<comment type="cofactor">
    <cofactor evidence="1 19">
        <name>FAD</name>
        <dbReference type="ChEBI" id="CHEBI:57692"/>
    </cofactor>
</comment>
<dbReference type="SUPFAM" id="SSF56194">
    <property type="entry name" value="Uridine diphospho-N-Acetylenolpyruvylglucosamine reductase, MurB, C-terminal domain"/>
    <property type="match status" value="1"/>
</dbReference>
<evidence type="ECO:0000256" key="4">
    <source>
        <dbReference type="ARBA" id="ARBA00004752"/>
    </source>
</evidence>
<evidence type="ECO:0000256" key="18">
    <source>
        <dbReference type="ARBA" id="ARBA00048914"/>
    </source>
</evidence>
<dbReference type="PROSITE" id="PS51387">
    <property type="entry name" value="FAD_PCMH"/>
    <property type="match status" value="1"/>
</dbReference>
<comment type="caution">
    <text evidence="21">The sequence shown here is derived from an EMBL/GenBank/DDBJ whole genome shotgun (WGS) entry which is preliminary data.</text>
</comment>
<dbReference type="Gene3D" id="3.30.465.10">
    <property type="match status" value="1"/>
</dbReference>
<evidence type="ECO:0000256" key="8">
    <source>
        <dbReference type="ARBA" id="ARBA00022618"/>
    </source>
</evidence>
<keyword evidence="12 19" id="KW-0133">Cell shape</keyword>
<dbReference type="RefSeq" id="WP_267848695.1">
    <property type="nucleotide sequence ID" value="NZ_JAPMXC010000006.1"/>
</dbReference>
<name>A0ABT3ZQH2_9BURK</name>
<evidence type="ECO:0000256" key="9">
    <source>
        <dbReference type="ARBA" id="ARBA00022630"/>
    </source>
</evidence>
<dbReference type="InterPro" id="IPR016166">
    <property type="entry name" value="FAD-bd_PCMH"/>
</dbReference>
<evidence type="ECO:0000256" key="6">
    <source>
        <dbReference type="ARBA" id="ARBA00015188"/>
    </source>
</evidence>
<dbReference type="Proteomes" id="UP001082899">
    <property type="component" value="Unassembled WGS sequence"/>
</dbReference>
<protein>
    <recommendedName>
        <fullName evidence="6 19">UDP-N-acetylenolpyruvoylglucosamine reductase</fullName>
        <ecNumber evidence="5 19">1.3.1.98</ecNumber>
    </recommendedName>
    <alternativeName>
        <fullName evidence="17 19">UDP-N-acetylmuramate dehydrogenase</fullName>
    </alternativeName>
</protein>
<accession>A0ABT3ZQH2</accession>
<comment type="function">
    <text evidence="2 19">Cell wall formation.</text>
</comment>
<evidence type="ECO:0000256" key="19">
    <source>
        <dbReference type="HAMAP-Rule" id="MF_00037"/>
    </source>
</evidence>
<dbReference type="InterPro" id="IPR006094">
    <property type="entry name" value="Oxid_FAD_bind_N"/>
</dbReference>
<evidence type="ECO:0000259" key="20">
    <source>
        <dbReference type="PROSITE" id="PS51387"/>
    </source>
</evidence>
<evidence type="ECO:0000256" key="17">
    <source>
        <dbReference type="ARBA" id="ARBA00031026"/>
    </source>
</evidence>
<dbReference type="Pfam" id="PF01565">
    <property type="entry name" value="FAD_binding_4"/>
    <property type="match status" value="1"/>
</dbReference>
<comment type="pathway">
    <text evidence="4 19">Cell wall biogenesis; peptidoglycan biosynthesis.</text>
</comment>
<dbReference type="SUPFAM" id="SSF56176">
    <property type="entry name" value="FAD-binding/transporter-associated domain-like"/>
    <property type="match status" value="1"/>
</dbReference>
<dbReference type="InterPro" id="IPR016169">
    <property type="entry name" value="FAD-bd_PCMH_sub2"/>
</dbReference>
<dbReference type="HAMAP" id="MF_00037">
    <property type="entry name" value="MurB"/>
    <property type="match status" value="1"/>
</dbReference>
<comment type="subcellular location">
    <subcellularLocation>
        <location evidence="3 19">Cytoplasm</location>
    </subcellularLocation>
</comment>
<sequence>MSEIPAVASSSSPSCGAFPGSGDAAPFTANLALRAHNTFGFDVRARLGVVVRDAASLPVLLADPRVRGLRRFVLGGGSNIVFTGDFDGLILRMGIAGRRVVAREAHRVLIEAGAGENWHDFVAWTLDQGFPGLENLALIPGTVGASPVQNIGAYGLELADRFHALRAYDTETGTFQDFDAARCGFGYRDSVFKREGRDRYIITAVTFALPRPWRARDTYADIARQLARDGTHAGAGTAAPRQPPTPRAIFDAVVRVRRDKLPDPALTGNAGSFFKNPVVTAAHHALLREREPDLVAYPQADGAFKLAAGWMIDRCGWKGRALGAAAVHARQALVLVNPGTARGADVLALAQAIARDVERRFGVTLEMEPSIV</sequence>
<evidence type="ECO:0000256" key="14">
    <source>
        <dbReference type="ARBA" id="ARBA00023002"/>
    </source>
</evidence>
<keyword evidence="10 19" id="KW-0274">FAD</keyword>
<dbReference type="EC" id="1.3.1.98" evidence="5 19"/>
<dbReference type="InterPro" id="IPR016167">
    <property type="entry name" value="FAD-bd_PCMH_sub1"/>
</dbReference>
<dbReference type="InterPro" id="IPR003170">
    <property type="entry name" value="MurB"/>
</dbReference>
<dbReference type="NCBIfam" id="NF000755">
    <property type="entry name" value="PRK00046.1"/>
    <property type="match status" value="1"/>
</dbReference>
<evidence type="ECO:0000313" key="22">
    <source>
        <dbReference type="Proteomes" id="UP001082899"/>
    </source>
</evidence>
<dbReference type="InterPro" id="IPR036318">
    <property type="entry name" value="FAD-bd_PCMH-like_sf"/>
</dbReference>
<evidence type="ECO:0000256" key="1">
    <source>
        <dbReference type="ARBA" id="ARBA00001974"/>
    </source>
</evidence>
<evidence type="ECO:0000256" key="11">
    <source>
        <dbReference type="ARBA" id="ARBA00022857"/>
    </source>
</evidence>
<evidence type="ECO:0000313" key="21">
    <source>
        <dbReference type="EMBL" id="MCY0388809.1"/>
    </source>
</evidence>
<gene>
    <name evidence="19 21" type="primary">murB</name>
    <name evidence="21" type="ORF">OVY01_16665</name>
</gene>
<dbReference type="InterPro" id="IPR011601">
    <property type="entry name" value="MurB_C"/>
</dbReference>
<keyword evidence="13 19" id="KW-0573">Peptidoglycan synthesis</keyword>
<dbReference type="GO" id="GO:0008762">
    <property type="term" value="F:UDP-N-acetylmuramate dehydrogenase activity"/>
    <property type="evidence" value="ECO:0007669"/>
    <property type="project" value="UniProtKB-EC"/>
</dbReference>
<evidence type="ECO:0000256" key="15">
    <source>
        <dbReference type="ARBA" id="ARBA00023306"/>
    </source>
</evidence>
<evidence type="ECO:0000256" key="7">
    <source>
        <dbReference type="ARBA" id="ARBA00022490"/>
    </source>
</evidence>
<dbReference type="PANTHER" id="PTHR21071">
    <property type="entry name" value="UDP-N-ACETYLENOLPYRUVOYLGLUCOSAMINE REDUCTASE"/>
    <property type="match status" value="1"/>
</dbReference>
<dbReference type="Gene3D" id="3.90.78.10">
    <property type="entry name" value="UDP-N-acetylenolpyruvoylglucosamine reductase, C-terminal domain"/>
    <property type="match status" value="1"/>
</dbReference>
<keyword evidence="14 19" id="KW-0560">Oxidoreductase</keyword>
<evidence type="ECO:0000256" key="13">
    <source>
        <dbReference type="ARBA" id="ARBA00022984"/>
    </source>
</evidence>
<evidence type="ECO:0000256" key="16">
    <source>
        <dbReference type="ARBA" id="ARBA00023316"/>
    </source>
</evidence>
<feature type="active site" evidence="19">
    <location>
        <position position="188"/>
    </location>
</feature>
<proteinExistence type="inferred from homology"/>
<evidence type="ECO:0000256" key="12">
    <source>
        <dbReference type="ARBA" id="ARBA00022960"/>
    </source>
</evidence>
<feature type="domain" description="FAD-binding PCMH-type" evidence="20">
    <location>
        <begin position="41"/>
        <end position="212"/>
    </location>
</feature>
<keyword evidence="7 19" id="KW-0963">Cytoplasm</keyword>
<feature type="active site" evidence="19">
    <location>
        <position position="368"/>
    </location>
</feature>
<dbReference type="InterPro" id="IPR036635">
    <property type="entry name" value="MurB_C_sf"/>
</dbReference>
<keyword evidence="8 19" id="KW-0132">Cell division</keyword>
<dbReference type="Gene3D" id="3.30.43.10">
    <property type="entry name" value="Uridine Diphospho-n-acetylenolpyruvylglucosamine Reductase, domain 2"/>
    <property type="match status" value="1"/>
</dbReference>